<evidence type="ECO:0000313" key="18">
    <source>
        <dbReference type="Proteomes" id="UP000230463"/>
    </source>
</evidence>
<dbReference type="InterPro" id="IPR008988">
    <property type="entry name" value="Transcriptional_repressor_C"/>
</dbReference>
<evidence type="ECO:0000256" key="13">
    <source>
        <dbReference type="ARBA" id="ARBA00023267"/>
    </source>
</evidence>
<dbReference type="PROSITE" id="PS51733">
    <property type="entry name" value="BPL_LPL_CATALYTIC"/>
    <property type="match status" value="1"/>
</dbReference>
<dbReference type="NCBIfam" id="TIGR00671">
    <property type="entry name" value="baf"/>
    <property type="match status" value="1"/>
</dbReference>
<gene>
    <name evidence="15" type="primary">coaX</name>
    <name evidence="17" type="ORF">BHC57_08860</name>
</gene>
<feature type="binding site" evidence="15">
    <location>
        <position position="499"/>
    </location>
    <ligand>
        <name>substrate</name>
    </ligand>
</feature>
<dbReference type="SUPFAM" id="SSF53067">
    <property type="entry name" value="Actin-like ATPase domain"/>
    <property type="match status" value="2"/>
</dbReference>
<keyword evidence="8 15" id="KW-0547">Nucleotide-binding</keyword>
<comment type="subunit">
    <text evidence="15">Homodimer.</text>
</comment>
<evidence type="ECO:0000256" key="5">
    <source>
        <dbReference type="ARBA" id="ARBA00022490"/>
    </source>
</evidence>
<dbReference type="SUPFAM" id="SSF50037">
    <property type="entry name" value="C-terminal domain of transcriptional repressors"/>
    <property type="match status" value="1"/>
</dbReference>
<dbReference type="GO" id="GO:0015937">
    <property type="term" value="P:coenzyme A biosynthetic process"/>
    <property type="evidence" value="ECO:0007669"/>
    <property type="project" value="UniProtKB-UniRule"/>
</dbReference>
<evidence type="ECO:0000256" key="2">
    <source>
        <dbReference type="ARBA" id="ARBA00001958"/>
    </source>
</evidence>
<keyword evidence="12 15" id="KW-0173">Coenzyme A biosynthesis</keyword>
<comment type="cofactor">
    <cofactor evidence="15">
        <name>NH4(+)</name>
        <dbReference type="ChEBI" id="CHEBI:28938"/>
    </cofactor>
    <cofactor evidence="15">
        <name>K(+)</name>
        <dbReference type="ChEBI" id="CHEBI:29103"/>
    </cofactor>
    <text evidence="15">A monovalent cation. Ammonium or potassium.</text>
</comment>
<dbReference type="Gene3D" id="3.30.420.40">
    <property type="match status" value="2"/>
</dbReference>
<evidence type="ECO:0000256" key="4">
    <source>
        <dbReference type="ARBA" id="ARBA00005225"/>
    </source>
</evidence>
<evidence type="ECO:0000256" key="15">
    <source>
        <dbReference type="HAMAP-Rule" id="MF_01274"/>
    </source>
</evidence>
<organism evidence="17 18">
    <name type="scientific">Snodgrassella alvi</name>
    <dbReference type="NCBI Taxonomy" id="1196083"/>
    <lineage>
        <taxon>Bacteria</taxon>
        <taxon>Pseudomonadati</taxon>
        <taxon>Pseudomonadota</taxon>
        <taxon>Betaproteobacteria</taxon>
        <taxon>Neisseriales</taxon>
        <taxon>Neisseriaceae</taxon>
        <taxon>Snodgrassella</taxon>
    </lineage>
</organism>
<feature type="binding site" evidence="15">
    <location>
        <position position="449"/>
    </location>
    <ligand>
        <name>ATP</name>
        <dbReference type="ChEBI" id="CHEBI:30616"/>
    </ligand>
</feature>
<accession>A0A855FMC3</accession>
<dbReference type="NCBIfam" id="TIGR00121">
    <property type="entry name" value="birA_ligase"/>
    <property type="match status" value="1"/>
</dbReference>
<evidence type="ECO:0000256" key="9">
    <source>
        <dbReference type="ARBA" id="ARBA00022777"/>
    </source>
</evidence>
<evidence type="ECO:0000256" key="3">
    <source>
        <dbReference type="ARBA" id="ARBA00004496"/>
    </source>
</evidence>
<feature type="binding site" evidence="15">
    <location>
        <begin position="424"/>
        <end position="427"/>
    </location>
    <ligand>
        <name>substrate</name>
    </ligand>
</feature>
<dbReference type="InterPro" id="IPR004408">
    <property type="entry name" value="Biotin_CoA_COase_ligase"/>
</dbReference>
<evidence type="ECO:0000256" key="10">
    <source>
        <dbReference type="ARBA" id="ARBA00022840"/>
    </source>
</evidence>
<evidence type="ECO:0000259" key="16">
    <source>
        <dbReference type="PROSITE" id="PS51733"/>
    </source>
</evidence>
<dbReference type="GO" id="GO:0005524">
    <property type="term" value="F:ATP binding"/>
    <property type="evidence" value="ECO:0007669"/>
    <property type="project" value="UniProtKB-UniRule"/>
</dbReference>
<evidence type="ECO:0000256" key="12">
    <source>
        <dbReference type="ARBA" id="ARBA00022993"/>
    </source>
</evidence>
<dbReference type="SUPFAM" id="SSF55681">
    <property type="entry name" value="Class II aaRS and biotin synthetases"/>
    <property type="match status" value="1"/>
</dbReference>
<keyword evidence="10 15" id="KW-0067">ATP-binding</keyword>
<evidence type="ECO:0000256" key="1">
    <source>
        <dbReference type="ARBA" id="ARBA00001206"/>
    </source>
</evidence>
<dbReference type="GO" id="GO:0005737">
    <property type="term" value="C:cytoplasm"/>
    <property type="evidence" value="ECO:0007669"/>
    <property type="project" value="UniProtKB-SubCell"/>
</dbReference>
<feature type="domain" description="BPL/LPL catalytic" evidence="16">
    <location>
        <begin position="68"/>
        <end position="255"/>
    </location>
</feature>
<reference evidence="17 18" key="1">
    <citation type="journal article" date="2017" name="MBio">
        <title>Type VI secretion-mediated competition in the bee gut microbiome.</title>
        <authorList>
            <person name="Steele M.I."/>
            <person name="Kwong W.K."/>
            <person name="Powell J.E."/>
            <person name="Whiteley M."/>
            <person name="Moran N.A."/>
        </authorList>
    </citation>
    <scope>NUCLEOTIDE SEQUENCE [LARGE SCALE GENOMIC DNA]</scope>
    <source>
        <strain evidence="17 18">HK3</strain>
    </source>
</reference>
<dbReference type="CDD" id="cd24015">
    <property type="entry name" value="ASKHA_NBD_PanK-III"/>
    <property type="match status" value="1"/>
</dbReference>
<comment type="function">
    <text evidence="15">Catalyzes the phosphorylation of pantothenate (Pan), the first step in CoA biosynthesis.</text>
</comment>
<sequence>MNTPFWPLVALLADGLAHDVQTLANTLNKKIPQLNAAWQDMPAHIQNLLRQQNGVWQLTKTLALIPEHIFNNCARQYGFNPRLLVQTTSTNTILLEQVRHLPADTPPQICLAYEQTAGRGRQDKAWKNRIGECLMFSLSWSFLRPQAELGGLALVVALAVAQTLRELGVAAQIKWPNDLMLDNSKLGGILIETIPRQKQQTTAVIGIGLNFSIPDQIGTATAIQSLLPQAQVTQIFQGILARLAQYLPRFNQNGLNPFLADYNSLHRDQGKMVHLLADGSSIAEGTVSGIAASGALLLQTASGERSFVTGEISLRPGAAQNQLKEAGSKRYLLLDAGNSKLKWAWVENGCILSYGKAAYYDLQPLTQDWAQHGTGVQRIIGCAVCGKARQQQIANILPSPVTWLPSMPEALGIYNHYRNPAEHGADRWFNVIGSRRYSRHACVVVSCGTAVTVDALTDNNHYLGGSILPGFHLMKEALSRRTANLNRPLGKPYAFATTTPNAMASGIMDAVCGAIVLMHARLQQKAGAGKPVDIIITGGGANKVAQALPNTFVLDNRIEIVDNLVIYGLLNWVEYA</sequence>
<dbReference type="InterPro" id="IPR004143">
    <property type="entry name" value="BPL_LPL_catalytic"/>
</dbReference>
<dbReference type="Pfam" id="PF03309">
    <property type="entry name" value="Pan_kinase"/>
    <property type="match status" value="1"/>
</dbReference>
<dbReference type="InterPro" id="IPR003142">
    <property type="entry name" value="BPL_C"/>
</dbReference>
<keyword evidence="11 15" id="KW-0630">Potassium</keyword>
<dbReference type="CDD" id="cd16442">
    <property type="entry name" value="BPL"/>
    <property type="match status" value="1"/>
</dbReference>
<comment type="caution">
    <text evidence="15">Lacks conserved residue(s) required for the propagation of feature annotation.</text>
</comment>
<dbReference type="PANTHER" id="PTHR12835">
    <property type="entry name" value="BIOTIN PROTEIN LIGASE"/>
    <property type="match status" value="1"/>
</dbReference>
<keyword evidence="7 15" id="KW-0808">Transferase</keyword>
<dbReference type="Pfam" id="PF02237">
    <property type="entry name" value="BPL_C"/>
    <property type="match status" value="1"/>
</dbReference>
<comment type="catalytic activity">
    <reaction evidence="14">
        <text>biotin + L-lysyl-[protein] + ATP = N(6)-biotinyl-L-lysyl-[protein] + AMP + diphosphate + H(+)</text>
        <dbReference type="Rhea" id="RHEA:11756"/>
        <dbReference type="Rhea" id="RHEA-COMP:9752"/>
        <dbReference type="Rhea" id="RHEA-COMP:10505"/>
        <dbReference type="ChEBI" id="CHEBI:15378"/>
        <dbReference type="ChEBI" id="CHEBI:29969"/>
        <dbReference type="ChEBI" id="CHEBI:30616"/>
        <dbReference type="ChEBI" id="CHEBI:33019"/>
        <dbReference type="ChEBI" id="CHEBI:57586"/>
        <dbReference type="ChEBI" id="CHEBI:83144"/>
        <dbReference type="ChEBI" id="CHEBI:456215"/>
        <dbReference type="EC" id="6.3.4.15"/>
    </reaction>
</comment>
<dbReference type="UniPathway" id="UPA00241">
    <property type="reaction ID" value="UER00352"/>
</dbReference>
<comment type="subcellular location">
    <subcellularLocation>
        <location evidence="3 15">Cytoplasm</location>
    </subcellularLocation>
</comment>
<keyword evidence="5 15" id="KW-0963">Cytoplasm</keyword>
<evidence type="ECO:0000256" key="14">
    <source>
        <dbReference type="ARBA" id="ARBA00047846"/>
    </source>
</evidence>
<keyword evidence="6 17" id="KW-0436">Ligase</keyword>
<evidence type="ECO:0000256" key="7">
    <source>
        <dbReference type="ARBA" id="ARBA00022679"/>
    </source>
</evidence>
<comment type="caution">
    <text evidence="17">The sequence shown here is derived from an EMBL/GenBank/DDBJ whole genome shotgun (WGS) entry which is preliminary data.</text>
</comment>
<keyword evidence="9 15" id="KW-0418">Kinase</keyword>
<dbReference type="InterPro" id="IPR004619">
    <property type="entry name" value="Type_III_PanK"/>
</dbReference>
<evidence type="ECO:0000256" key="8">
    <source>
        <dbReference type="ARBA" id="ARBA00022741"/>
    </source>
</evidence>
<dbReference type="GO" id="GO:0004077">
    <property type="term" value="F:biotin--[biotin carboxyl-carrier protein] ligase activity"/>
    <property type="evidence" value="ECO:0007669"/>
    <property type="project" value="UniProtKB-EC"/>
</dbReference>
<dbReference type="EC" id="2.7.1.33" evidence="15"/>
<dbReference type="InterPro" id="IPR043129">
    <property type="entry name" value="ATPase_NBD"/>
</dbReference>
<feature type="binding site" evidence="15">
    <location>
        <position position="417"/>
    </location>
    <ligand>
        <name>substrate</name>
    </ligand>
</feature>
<dbReference type="EMBL" id="MEIU01000059">
    <property type="protein sequence ID" value="PIT59472.1"/>
    <property type="molecule type" value="Genomic_DNA"/>
</dbReference>
<dbReference type="GO" id="GO:0004594">
    <property type="term" value="F:pantothenate kinase activity"/>
    <property type="evidence" value="ECO:0007669"/>
    <property type="project" value="UniProtKB-UniRule"/>
</dbReference>
<comment type="catalytic activity">
    <reaction evidence="1 15">
        <text>(R)-pantothenate + ATP = (R)-4'-phosphopantothenate + ADP + H(+)</text>
        <dbReference type="Rhea" id="RHEA:16373"/>
        <dbReference type="ChEBI" id="CHEBI:10986"/>
        <dbReference type="ChEBI" id="CHEBI:15378"/>
        <dbReference type="ChEBI" id="CHEBI:29032"/>
        <dbReference type="ChEBI" id="CHEBI:30616"/>
        <dbReference type="ChEBI" id="CHEBI:456216"/>
        <dbReference type="EC" id="2.7.1.33"/>
    </reaction>
</comment>
<dbReference type="Proteomes" id="UP000230463">
    <property type="component" value="Unassembled WGS sequence"/>
</dbReference>
<comment type="cofactor">
    <cofactor evidence="2">
        <name>K(+)</name>
        <dbReference type="ChEBI" id="CHEBI:29103"/>
    </cofactor>
</comment>
<protein>
    <recommendedName>
        <fullName evidence="15">Type III pantothenate kinase</fullName>
        <ecNumber evidence="15">2.7.1.33</ecNumber>
    </recommendedName>
    <alternativeName>
        <fullName evidence="15">PanK-III</fullName>
    </alternativeName>
    <alternativeName>
        <fullName evidence="15">Pantothenic acid kinase</fullName>
    </alternativeName>
</protein>
<evidence type="ECO:0000313" key="17">
    <source>
        <dbReference type="EMBL" id="PIT59472.1"/>
    </source>
</evidence>
<dbReference type="PANTHER" id="PTHR12835:SF5">
    <property type="entry name" value="BIOTIN--PROTEIN LIGASE"/>
    <property type="match status" value="1"/>
</dbReference>
<evidence type="ECO:0000256" key="6">
    <source>
        <dbReference type="ARBA" id="ARBA00022598"/>
    </source>
</evidence>
<dbReference type="Gene3D" id="3.30.930.10">
    <property type="entry name" value="Bira Bifunctional Protein, Domain 2"/>
    <property type="match status" value="1"/>
</dbReference>
<feature type="active site" description="Proton acceptor" evidence="15">
    <location>
        <position position="426"/>
    </location>
</feature>
<dbReference type="Gene3D" id="2.30.30.100">
    <property type="match status" value="1"/>
</dbReference>
<keyword evidence="13" id="KW-0092">Biotin</keyword>
<comment type="pathway">
    <text evidence="4 15">Cofactor biosynthesis; coenzyme A biosynthesis; CoA from (R)-pantothenate: step 1/5.</text>
</comment>
<name>A0A855FMC3_9NEIS</name>
<dbReference type="AlphaFoldDB" id="A0A855FMC3"/>
<dbReference type="InterPro" id="IPR045864">
    <property type="entry name" value="aa-tRNA-synth_II/BPL/LPL"/>
</dbReference>
<dbReference type="HAMAP" id="MF_01274">
    <property type="entry name" value="Pantothen_kinase_3"/>
    <property type="match status" value="1"/>
</dbReference>
<comment type="similarity">
    <text evidence="15">Belongs to the type III pantothenate kinase family.</text>
</comment>
<dbReference type="RefSeq" id="WP_100124041.1">
    <property type="nucleotide sequence ID" value="NZ_MEIU01000059.1"/>
</dbReference>
<evidence type="ECO:0000256" key="11">
    <source>
        <dbReference type="ARBA" id="ARBA00022958"/>
    </source>
</evidence>
<dbReference type="Pfam" id="PF03099">
    <property type="entry name" value="BPL_LplA_LipB"/>
    <property type="match status" value="1"/>
</dbReference>
<proteinExistence type="inferred from homology"/>
<feature type="binding site" evidence="15">
    <location>
        <begin position="335"/>
        <end position="342"/>
    </location>
    <ligand>
        <name>ATP</name>
        <dbReference type="ChEBI" id="CHEBI:30616"/>
    </ligand>
</feature>